<comment type="caution">
    <text evidence="1">The sequence shown here is derived from an EMBL/GenBank/DDBJ whole genome shotgun (WGS) entry which is preliminary data.</text>
</comment>
<gene>
    <name evidence="1" type="ORF">Bccel_1894</name>
</gene>
<proteinExistence type="predicted"/>
<dbReference type="Proteomes" id="UP000036923">
    <property type="component" value="Unassembled WGS sequence"/>
</dbReference>
<sequence>MIEFNKKTNTLEQTQYKYSLQDISEPNLYREIFSYDEIPKCAFNHRRVPMFPADEIWITDTTFRDGQQSRAPYTVEQIVTLFDMLHKLGGPKGIIRQSEFFLYSDRDKQAVYKCMERGYKYPEVTSWIRATKSDFILARDMGMKKAVF</sequence>
<evidence type="ECO:0000313" key="1">
    <source>
        <dbReference type="EMBL" id="KNY26629.1"/>
    </source>
</evidence>
<organism evidence="1 2">
    <name type="scientific">Pseudobacteroides cellulosolvens ATCC 35603 = DSM 2933</name>
    <dbReference type="NCBI Taxonomy" id="398512"/>
    <lineage>
        <taxon>Bacteria</taxon>
        <taxon>Bacillati</taxon>
        <taxon>Bacillota</taxon>
        <taxon>Clostridia</taxon>
        <taxon>Eubacteriales</taxon>
        <taxon>Oscillospiraceae</taxon>
        <taxon>Pseudobacteroides</taxon>
    </lineage>
</organism>
<evidence type="ECO:0008006" key="3">
    <source>
        <dbReference type="Google" id="ProtNLM"/>
    </source>
</evidence>
<name>A0A0L6JLI5_9FIRM</name>
<dbReference type="STRING" id="398512.Bccel_1894"/>
<accession>A0A0L6JLI5</accession>
<dbReference type="eggNOG" id="COG0119">
    <property type="taxonomic scope" value="Bacteria"/>
</dbReference>
<dbReference type="EMBL" id="LGTC01000001">
    <property type="protein sequence ID" value="KNY26629.1"/>
    <property type="molecule type" value="Genomic_DNA"/>
</dbReference>
<dbReference type="AlphaFoldDB" id="A0A0L6JLI5"/>
<protein>
    <recommendedName>
        <fullName evidence="3">Pyruvate carboxyltransferase</fullName>
    </recommendedName>
</protein>
<reference evidence="2" key="1">
    <citation type="submission" date="2015-07" db="EMBL/GenBank/DDBJ databases">
        <title>Near-Complete Genome Sequence of the Cellulolytic Bacterium Bacteroides (Pseudobacteroides) cellulosolvens ATCC 35603.</title>
        <authorList>
            <person name="Dassa B."/>
            <person name="Utturkar S.M."/>
            <person name="Klingeman D.M."/>
            <person name="Hurt R.A."/>
            <person name="Keller M."/>
            <person name="Xu J."/>
            <person name="Reddy Y.H.K."/>
            <person name="Borovok I."/>
            <person name="Grinberg I.R."/>
            <person name="Lamed R."/>
            <person name="Zhivin O."/>
            <person name="Bayer E.A."/>
            <person name="Brown S.D."/>
        </authorList>
    </citation>
    <scope>NUCLEOTIDE SEQUENCE [LARGE SCALE GENOMIC DNA]</scope>
    <source>
        <strain evidence="2">DSM 2933</strain>
    </source>
</reference>
<keyword evidence="2" id="KW-1185">Reference proteome</keyword>
<dbReference type="InterPro" id="IPR013785">
    <property type="entry name" value="Aldolase_TIM"/>
</dbReference>
<dbReference type="SUPFAM" id="SSF51569">
    <property type="entry name" value="Aldolase"/>
    <property type="match status" value="1"/>
</dbReference>
<dbReference type="PATRIC" id="fig|398512.5.peg.1972"/>
<dbReference type="Gene3D" id="3.20.20.70">
    <property type="entry name" value="Aldolase class I"/>
    <property type="match status" value="1"/>
</dbReference>
<evidence type="ECO:0000313" key="2">
    <source>
        <dbReference type="Proteomes" id="UP000036923"/>
    </source>
</evidence>